<proteinExistence type="predicted"/>
<dbReference type="EMBL" id="MECQ01000001">
    <property type="protein sequence ID" value="ODV56096.1"/>
    <property type="molecule type" value="Genomic_DNA"/>
</dbReference>
<name>A0A1E4R6K1_9BACI</name>
<evidence type="ECO:0000313" key="4">
    <source>
        <dbReference type="Proteomes" id="UP000094784"/>
    </source>
</evidence>
<reference evidence="3 4" key="1">
    <citation type="submission" date="2016-09" db="EMBL/GenBank/DDBJ databases">
        <title>Draft genome sequence of the soil isolate, Lysinibacillus fusiformis M5, a potential hypoxanthine producer.</title>
        <authorList>
            <person name="Gallegos-Monterrosa R."/>
            <person name="Maroti G."/>
            <person name="Balint B."/>
            <person name="Kovacs A.T."/>
        </authorList>
    </citation>
    <scope>NUCLEOTIDE SEQUENCE [LARGE SCALE GENOMIC DNA]</scope>
    <source>
        <strain evidence="3 4">M5</strain>
    </source>
</reference>
<evidence type="ECO:0000313" key="3">
    <source>
        <dbReference type="EMBL" id="ODV56096.1"/>
    </source>
</evidence>
<feature type="domain" description="Copper amine oxidase-like N-terminal" evidence="2">
    <location>
        <begin position="38"/>
        <end position="128"/>
    </location>
</feature>
<dbReference type="InterPro" id="IPR036582">
    <property type="entry name" value="Mao_N_sf"/>
</dbReference>
<protein>
    <recommendedName>
        <fullName evidence="2">Copper amine oxidase-like N-terminal domain-containing protein</fullName>
    </recommendedName>
</protein>
<gene>
    <name evidence="3" type="ORF">BG258_09360</name>
</gene>
<sequence>MKRLVSGLLALVVLLQVGTVQSTAYASEKDYEIYNGKVVNARLYAPIRAVGEKLKAKVNWDNATKTATVITNKTVMKMTLGSKVLKVNNEQIQMDVSLLLENGSVFLPIRFIGDALGHSTYWDKKARMASSYSEQNRFVVYAQPLFYRDGYKLLDEAINKVKNLSNVAQKRQYLKPYFTDEMINLIIMRNVTYTDLSQYTTSYNYYYPKETNMYIYRSERVPNQSNYVSQQILITKRNNQWVIGSLSENIYEPMP</sequence>
<dbReference type="SUPFAM" id="SSF55383">
    <property type="entry name" value="Copper amine oxidase, domain N"/>
    <property type="match status" value="1"/>
</dbReference>
<feature type="chain" id="PRO_5009162101" description="Copper amine oxidase-like N-terminal domain-containing protein" evidence="1">
    <location>
        <begin position="27"/>
        <end position="255"/>
    </location>
</feature>
<comment type="caution">
    <text evidence="3">The sequence shown here is derived from an EMBL/GenBank/DDBJ whole genome shotgun (WGS) entry which is preliminary data.</text>
</comment>
<dbReference type="Pfam" id="PF07833">
    <property type="entry name" value="Cu_amine_oxidN1"/>
    <property type="match status" value="1"/>
</dbReference>
<dbReference type="RefSeq" id="WP_069481113.1">
    <property type="nucleotide sequence ID" value="NZ_JACUVP010000001.1"/>
</dbReference>
<evidence type="ECO:0000259" key="2">
    <source>
        <dbReference type="Pfam" id="PF07833"/>
    </source>
</evidence>
<dbReference type="Proteomes" id="UP000094784">
    <property type="component" value="Unassembled WGS sequence"/>
</dbReference>
<dbReference type="Gene3D" id="3.30.457.10">
    <property type="entry name" value="Copper amine oxidase-like, N-terminal domain"/>
    <property type="match status" value="1"/>
</dbReference>
<accession>A0A1E4R6K1</accession>
<feature type="signal peptide" evidence="1">
    <location>
        <begin position="1"/>
        <end position="26"/>
    </location>
</feature>
<dbReference type="InterPro" id="IPR012854">
    <property type="entry name" value="Cu_amine_oxidase-like_N"/>
</dbReference>
<organism evidence="3 4">
    <name type="scientific">Lysinibacillus fusiformis</name>
    <dbReference type="NCBI Taxonomy" id="28031"/>
    <lineage>
        <taxon>Bacteria</taxon>
        <taxon>Bacillati</taxon>
        <taxon>Bacillota</taxon>
        <taxon>Bacilli</taxon>
        <taxon>Bacillales</taxon>
        <taxon>Bacillaceae</taxon>
        <taxon>Lysinibacillus</taxon>
    </lineage>
</organism>
<keyword evidence="1" id="KW-0732">Signal</keyword>
<evidence type="ECO:0000256" key="1">
    <source>
        <dbReference type="SAM" id="SignalP"/>
    </source>
</evidence>
<dbReference type="AlphaFoldDB" id="A0A1E4R6K1"/>